<dbReference type="Proteomes" id="UP000030652">
    <property type="component" value="Unassembled WGS sequence"/>
</dbReference>
<feature type="transmembrane region" description="Helical" evidence="1">
    <location>
        <begin position="31"/>
        <end position="48"/>
    </location>
</feature>
<evidence type="ECO:0000256" key="1">
    <source>
        <dbReference type="SAM" id="Phobius"/>
    </source>
</evidence>
<comment type="caution">
    <text evidence="2">The sequence shown here is derived from an EMBL/GenBank/DDBJ whole genome shotgun (WGS) entry which is preliminary data.</text>
</comment>
<dbReference type="EMBL" id="JRYO01000257">
    <property type="protein sequence ID" value="KHE90525.1"/>
    <property type="molecule type" value="Genomic_DNA"/>
</dbReference>
<evidence type="ECO:0000313" key="2">
    <source>
        <dbReference type="EMBL" id="KHE90525.1"/>
    </source>
</evidence>
<keyword evidence="1" id="KW-0472">Membrane</keyword>
<sequence>MGCQRSLVEVNVTSRLVHNWCNALAEKIDCYSGVLFPLLLVVVVLALVM</sequence>
<organism evidence="2 3">
    <name type="scientific">Candidatus Scalindua brodae</name>
    <dbReference type="NCBI Taxonomy" id="237368"/>
    <lineage>
        <taxon>Bacteria</taxon>
        <taxon>Pseudomonadati</taxon>
        <taxon>Planctomycetota</taxon>
        <taxon>Candidatus Brocadiia</taxon>
        <taxon>Candidatus Brocadiales</taxon>
        <taxon>Candidatus Scalinduaceae</taxon>
        <taxon>Candidatus Scalindua</taxon>
    </lineage>
</organism>
<proteinExistence type="predicted"/>
<dbReference type="AlphaFoldDB" id="A0A0B0EIH5"/>
<accession>A0A0B0EIH5</accession>
<gene>
    <name evidence="2" type="ORF">SCABRO_03753</name>
</gene>
<name>A0A0B0EIH5_9BACT</name>
<reference evidence="2 3" key="1">
    <citation type="submission" date="2014-10" db="EMBL/GenBank/DDBJ databases">
        <title>Draft genome of anammox bacterium scalindua brodae, obtained using differential coverage binning of sequence data from two enrichment reactors.</title>
        <authorList>
            <person name="Speth D.R."/>
            <person name="Russ L."/>
            <person name="Kartal B."/>
            <person name="Op den Camp H.J."/>
            <person name="Dutilh B.E."/>
            <person name="Jetten M.S."/>
        </authorList>
    </citation>
    <scope>NUCLEOTIDE SEQUENCE [LARGE SCALE GENOMIC DNA]</scope>
    <source>
        <strain evidence="2">RU1</strain>
    </source>
</reference>
<evidence type="ECO:0000313" key="3">
    <source>
        <dbReference type="Proteomes" id="UP000030652"/>
    </source>
</evidence>
<keyword evidence="1" id="KW-0812">Transmembrane</keyword>
<protein>
    <submittedName>
        <fullName evidence="2">Uncharacterized protein</fullName>
    </submittedName>
</protein>
<keyword evidence="1" id="KW-1133">Transmembrane helix</keyword>